<evidence type="ECO:0000313" key="2">
    <source>
        <dbReference type="EMBL" id="QHL88339.1"/>
    </source>
</evidence>
<feature type="signal peptide" evidence="1">
    <location>
        <begin position="1"/>
        <end position="19"/>
    </location>
</feature>
<keyword evidence="3" id="KW-1185">Reference proteome</keyword>
<organism evidence="2 3">
    <name type="scientific">Nibribacter ruber</name>
    <dbReference type="NCBI Taxonomy" id="2698458"/>
    <lineage>
        <taxon>Bacteria</taxon>
        <taxon>Pseudomonadati</taxon>
        <taxon>Bacteroidota</taxon>
        <taxon>Cytophagia</taxon>
        <taxon>Cytophagales</taxon>
        <taxon>Hymenobacteraceae</taxon>
        <taxon>Nibribacter</taxon>
    </lineage>
</organism>
<evidence type="ECO:0000256" key="1">
    <source>
        <dbReference type="SAM" id="SignalP"/>
    </source>
</evidence>
<feature type="chain" id="PRO_5027037934" evidence="1">
    <location>
        <begin position="20"/>
        <end position="246"/>
    </location>
</feature>
<sequence>MGKTLLTSLLLFITTFTFGQTYNEEIGAPMVVLTEEDPWLMVIGSDVPTFVLYENGQIIYKKVENRKVKYFTVSLSKEETQAEIYKMGFSDSLLKLPSYIEAYRATDQPTNELILNFDSARTFRVYGNLRNETARAATPKAFLTVYDYLKGYSHAKAMPWMPEEIEVLATDYSHSKEKAAKWPATWPDLKSPETVSRGEDLYSIYLPKEQFESFLQLSQSLKEKQAVEINGKKFSLSYRLPLPNIK</sequence>
<dbReference type="EMBL" id="CP047897">
    <property type="protein sequence ID" value="QHL88339.1"/>
    <property type="molecule type" value="Genomic_DNA"/>
</dbReference>
<protein>
    <submittedName>
        <fullName evidence="2">Uncharacterized protein</fullName>
    </submittedName>
</protein>
<dbReference type="RefSeq" id="WP_160692631.1">
    <property type="nucleotide sequence ID" value="NZ_CP047897.1"/>
</dbReference>
<dbReference type="AlphaFoldDB" id="A0A6P1P0U5"/>
<dbReference type="KEGG" id="nib:GU926_13215"/>
<keyword evidence="1" id="KW-0732">Signal</keyword>
<name>A0A6P1P0U5_9BACT</name>
<accession>A0A6P1P0U5</accession>
<gene>
    <name evidence="2" type="ORF">GU926_13215</name>
</gene>
<reference evidence="2 3" key="1">
    <citation type="submission" date="2020-01" db="EMBL/GenBank/DDBJ databases">
        <authorList>
            <person name="Kim M."/>
        </authorList>
    </citation>
    <scope>NUCLEOTIDE SEQUENCE [LARGE SCALE GENOMIC DNA]</scope>
    <source>
        <strain evidence="2 3">BT10</strain>
    </source>
</reference>
<evidence type="ECO:0000313" key="3">
    <source>
        <dbReference type="Proteomes" id="UP000464214"/>
    </source>
</evidence>
<proteinExistence type="predicted"/>
<dbReference type="Proteomes" id="UP000464214">
    <property type="component" value="Chromosome"/>
</dbReference>